<proteinExistence type="predicted"/>
<name>A0A8X6T6W9_NEPPI</name>
<evidence type="ECO:0000313" key="2">
    <source>
        <dbReference type="Proteomes" id="UP000887013"/>
    </source>
</evidence>
<dbReference type="EMBL" id="BMAW01002856">
    <property type="protein sequence ID" value="GFS80653.1"/>
    <property type="molecule type" value="Genomic_DNA"/>
</dbReference>
<accession>A0A8X6T6W9</accession>
<protein>
    <submittedName>
        <fullName evidence="1">Uncharacterized protein</fullName>
    </submittedName>
</protein>
<gene>
    <name evidence="1" type="ORF">NPIL_173501</name>
</gene>
<reference evidence="1" key="1">
    <citation type="submission" date="2020-08" db="EMBL/GenBank/DDBJ databases">
        <title>Multicomponent nature underlies the extraordinary mechanical properties of spider dragline silk.</title>
        <authorList>
            <person name="Kono N."/>
            <person name="Nakamura H."/>
            <person name="Mori M."/>
            <person name="Yoshida Y."/>
            <person name="Ohtoshi R."/>
            <person name="Malay A.D."/>
            <person name="Moran D.A.P."/>
            <person name="Tomita M."/>
            <person name="Numata K."/>
            <person name="Arakawa K."/>
        </authorList>
    </citation>
    <scope>NUCLEOTIDE SEQUENCE</scope>
</reference>
<sequence length="102" mass="11827">MESLRYPTAKYSYRPYNTFAEPLCLTENLSLSHKESTPIFRASWTLLVLLYIQDFSCLTLLASQSRPSITLSQQRLVVPRLYSLHLQPTSAKLISIFHIYPF</sequence>
<keyword evidence="2" id="KW-1185">Reference proteome</keyword>
<organism evidence="1 2">
    <name type="scientific">Nephila pilipes</name>
    <name type="common">Giant wood spider</name>
    <name type="synonym">Nephila maculata</name>
    <dbReference type="NCBI Taxonomy" id="299642"/>
    <lineage>
        <taxon>Eukaryota</taxon>
        <taxon>Metazoa</taxon>
        <taxon>Ecdysozoa</taxon>
        <taxon>Arthropoda</taxon>
        <taxon>Chelicerata</taxon>
        <taxon>Arachnida</taxon>
        <taxon>Araneae</taxon>
        <taxon>Araneomorphae</taxon>
        <taxon>Entelegynae</taxon>
        <taxon>Araneoidea</taxon>
        <taxon>Nephilidae</taxon>
        <taxon>Nephila</taxon>
    </lineage>
</organism>
<evidence type="ECO:0000313" key="1">
    <source>
        <dbReference type="EMBL" id="GFS80653.1"/>
    </source>
</evidence>
<dbReference type="Proteomes" id="UP000887013">
    <property type="component" value="Unassembled WGS sequence"/>
</dbReference>
<comment type="caution">
    <text evidence="1">The sequence shown here is derived from an EMBL/GenBank/DDBJ whole genome shotgun (WGS) entry which is preliminary data.</text>
</comment>
<dbReference type="AlphaFoldDB" id="A0A8X6T6W9"/>